<evidence type="ECO:0000313" key="5">
    <source>
        <dbReference type="EMBL" id="TAA24617.1"/>
    </source>
</evidence>
<protein>
    <submittedName>
        <fullName evidence="5">Glycine zipper 2TM domain-containing protein</fullName>
    </submittedName>
</protein>
<sequence length="209" mass="22368">MIRSTLGLLLIGATCIAPVSAQSRYADYYAQRYGDGDASNGRDYYDGRDGGNYDYARVVRVDPIIAAPPPPRQQCYYRDADDAYARDGDYYDGNGQRQATPGGRVAATIAGGVLGAVVGSRFGGGTGRVIGTAVGTAAGTAAGQSIYDNSHTERGTVRVCEPVSDQRYEGDVEGYNVTYEYAGRTYQTRTAYNPGDRIRVRVDVVAAQN</sequence>
<dbReference type="InterPro" id="IPR008816">
    <property type="entry name" value="Gly_zipper_2TM_dom"/>
</dbReference>
<dbReference type="Pfam" id="PF05433">
    <property type="entry name" value="Rick_17kDa_Anti"/>
    <property type="match status" value="1"/>
</dbReference>
<dbReference type="OrthoDB" id="9132795at2"/>
<comment type="caution">
    <text evidence="5">The sequence shown here is derived from an EMBL/GenBank/DDBJ whole genome shotgun (WGS) entry which is preliminary data.</text>
</comment>
<dbReference type="EMBL" id="SHMC01000004">
    <property type="protein sequence ID" value="TAA24617.1"/>
    <property type="molecule type" value="Genomic_DNA"/>
</dbReference>
<evidence type="ECO:0000256" key="1">
    <source>
        <dbReference type="ARBA" id="ARBA00004370"/>
    </source>
</evidence>
<keyword evidence="3" id="KW-0732">Signal</keyword>
<dbReference type="GO" id="GO:0019867">
    <property type="term" value="C:outer membrane"/>
    <property type="evidence" value="ECO:0007669"/>
    <property type="project" value="InterPro"/>
</dbReference>
<dbReference type="PANTHER" id="PTHR35603">
    <property type="match status" value="1"/>
</dbReference>
<dbReference type="AlphaFoldDB" id="A0A4Q8L943"/>
<proteinExistence type="predicted"/>
<feature type="signal peptide" evidence="3">
    <location>
        <begin position="1"/>
        <end position="21"/>
    </location>
</feature>
<organism evidence="5 6">
    <name type="scientific">Pseudoxanthomonas winnipegensis</name>
    <dbReference type="NCBI Taxonomy" id="2480810"/>
    <lineage>
        <taxon>Bacteria</taxon>
        <taxon>Pseudomonadati</taxon>
        <taxon>Pseudomonadota</taxon>
        <taxon>Gammaproteobacteria</taxon>
        <taxon>Lysobacterales</taxon>
        <taxon>Lysobacteraceae</taxon>
        <taxon>Pseudoxanthomonas</taxon>
    </lineage>
</organism>
<feature type="chain" id="PRO_5020730511" evidence="3">
    <location>
        <begin position="22"/>
        <end position="209"/>
    </location>
</feature>
<comment type="subcellular location">
    <subcellularLocation>
        <location evidence="1">Membrane</location>
    </subcellularLocation>
</comment>
<gene>
    <name evidence="5" type="ORF">EA660_12925</name>
</gene>
<feature type="domain" description="Glycine zipper 2TM" evidence="4">
    <location>
        <begin position="107"/>
        <end position="146"/>
    </location>
</feature>
<evidence type="ECO:0000313" key="6">
    <source>
        <dbReference type="Proteomes" id="UP000292627"/>
    </source>
</evidence>
<reference evidence="5 6" key="1">
    <citation type="submission" date="2019-02" db="EMBL/GenBank/DDBJ databases">
        <title>WGS of Pseudoxanthomonas species novum from clinical isolates.</title>
        <authorList>
            <person name="Bernier A.-M."/>
            <person name="Bernard K."/>
            <person name="Vachon A."/>
        </authorList>
    </citation>
    <scope>NUCLEOTIDE SEQUENCE [LARGE SCALE GENOMIC DNA]</scope>
    <source>
        <strain evidence="5 6">NML171200</strain>
    </source>
</reference>
<evidence type="ECO:0000256" key="2">
    <source>
        <dbReference type="ARBA" id="ARBA00023136"/>
    </source>
</evidence>
<dbReference type="Proteomes" id="UP000292627">
    <property type="component" value="Unassembled WGS sequence"/>
</dbReference>
<accession>A0A4Q8L943</accession>
<dbReference type="RefSeq" id="WP_130551886.1">
    <property type="nucleotide sequence ID" value="NZ_SHMC01000004.1"/>
</dbReference>
<keyword evidence="2" id="KW-0472">Membrane</keyword>
<evidence type="ECO:0000259" key="4">
    <source>
        <dbReference type="Pfam" id="PF05433"/>
    </source>
</evidence>
<evidence type="ECO:0000256" key="3">
    <source>
        <dbReference type="SAM" id="SignalP"/>
    </source>
</evidence>
<dbReference type="InterPro" id="IPR051407">
    <property type="entry name" value="Bact_OM_lipoprot/Surf_antigen"/>
</dbReference>
<name>A0A4Q8L943_9GAMM</name>
<dbReference type="PANTHER" id="PTHR35603:SF2">
    <property type="entry name" value="OUTER MEMBRANE LIPOPROTEIN"/>
    <property type="match status" value="1"/>
</dbReference>